<comment type="similarity">
    <text evidence="6">Belongs to the YccS/YhfK family.</text>
</comment>
<feature type="domain" description="Integral membrane bound transporter" evidence="8">
    <location>
        <begin position="369"/>
        <end position="496"/>
    </location>
</feature>
<evidence type="ECO:0000256" key="6">
    <source>
        <dbReference type="ARBA" id="ARBA00043993"/>
    </source>
</evidence>
<dbReference type="PANTHER" id="PTHR30509">
    <property type="entry name" value="P-HYDROXYBENZOIC ACID EFFLUX PUMP SUBUNIT-RELATED"/>
    <property type="match status" value="1"/>
</dbReference>
<reference evidence="10" key="1">
    <citation type="journal article" date="2019" name="Int. J. Syst. Evol. Microbiol.">
        <title>The Global Catalogue of Microorganisms (GCM) 10K type strain sequencing project: providing services to taxonomists for standard genome sequencing and annotation.</title>
        <authorList>
            <consortium name="The Broad Institute Genomics Platform"/>
            <consortium name="The Broad Institute Genome Sequencing Center for Infectious Disease"/>
            <person name="Wu L."/>
            <person name="Ma J."/>
        </authorList>
    </citation>
    <scope>NUCLEOTIDE SEQUENCE [LARGE SCALE GENOMIC DNA]</scope>
    <source>
        <strain evidence="10">CG52</strain>
    </source>
</reference>
<dbReference type="InterPro" id="IPR049453">
    <property type="entry name" value="Memb_transporter_dom"/>
</dbReference>
<feature type="transmembrane region" description="Helical" evidence="7">
    <location>
        <begin position="410"/>
        <end position="427"/>
    </location>
</feature>
<keyword evidence="2" id="KW-1003">Cell membrane</keyword>
<keyword evidence="5 7" id="KW-0472">Membrane</keyword>
<feature type="transmembrane region" description="Helical" evidence="7">
    <location>
        <begin position="124"/>
        <end position="141"/>
    </location>
</feature>
<feature type="transmembrane region" description="Helical" evidence="7">
    <location>
        <begin position="356"/>
        <end position="376"/>
    </location>
</feature>
<dbReference type="Pfam" id="PF13515">
    <property type="entry name" value="FUSC_2"/>
    <property type="match status" value="1"/>
</dbReference>
<feature type="transmembrane region" description="Helical" evidence="7">
    <location>
        <begin position="486"/>
        <end position="503"/>
    </location>
</feature>
<evidence type="ECO:0000256" key="3">
    <source>
        <dbReference type="ARBA" id="ARBA00022692"/>
    </source>
</evidence>
<evidence type="ECO:0000313" key="9">
    <source>
        <dbReference type="EMBL" id="MFD1743926.1"/>
    </source>
</evidence>
<feature type="transmembrane region" description="Helical" evidence="7">
    <location>
        <begin position="433"/>
        <end position="449"/>
    </location>
</feature>
<evidence type="ECO:0000256" key="1">
    <source>
        <dbReference type="ARBA" id="ARBA00004651"/>
    </source>
</evidence>
<name>A0ABW4M099_9HYPH</name>
<evidence type="ECO:0000313" key="10">
    <source>
        <dbReference type="Proteomes" id="UP001597322"/>
    </source>
</evidence>
<accession>A0ABW4M099</accession>
<organism evidence="9 10">
    <name type="scientific">Rhizobium helianthi</name>
    <dbReference type="NCBI Taxonomy" id="1132695"/>
    <lineage>
        <taxon>Bacteria</taxon>
        <taxon>Pseudomonadati</taxon>
        <taxon>Pseudomonadota</taxon>
        <taxon>Alphaproteobacteria</taxon>
        <taxon>Hyphomicrobiales</taxon>
        <taxon>Rhizobiaceae</taxon>
        <taxon>Rhizobium/Agrobacterium group</taxon>
        <taxon>Rhizobium</taxon>
    </lineage>
</organism>
<keyword evidence="3 7" id="KW-0812">Transmembrane</keyword>
<evidence type="ECO:0000256" key="4">
    <source>
        <dbReference type="ARBA" id="ARBA00022989"/>
    </source>
</evidence>
<evidence type="ECO:0000256" key="5">
    <source>
        <dbReference type="ARBA" id="ARBA00023136"/>
    </source>
</evidence>
<keyword evidence="4 7" id="KW-1133">Transmembrane helix</keyword>
<dbReference type="EMBL" id="JBHUEQ010000002">
    <property type="protein sequence ID" value="MFD1743926.1"/>
    <property type="molecule type" value="Genomic_DNA"/>
</dbReference>
<protein>
    <submittedName>
        <fullName evidence="9">FUSC family protein</fullName>
    </submittedName>
</protein>
<feature type="transmembrane region" description="Helical" evidence="7">
    <location>
        <begin position="27"/>
        <end position="45"/>
    </location>
</feature>
<evidence type="ECO:0000256" key="7">
    <source>
        <dbReference type="SAM" id="Phobius"/>
    </source>
</evidence>
<dbReference type="PANTHER" id="PTHR30509:SF9">
    <property type="entry name" value="MULTIDRUG RESISTANCE PROTEIN MDTO"/>
    <property type="match status" value="1"/>
</dbReference>
<feature type="transmembrane region" description="Helical" evidence="7">
    <location>
        <begin position="456"/>
        <end position="474"/>
    </location>
</feature>
<sequence>MASRFTYLDWFLSVDPALSRTRMGARVTLGIALSIAALAAIHQFVMPLPPIAYGLAMILSIQGGVSVRDQTPHGQLVTRLLGGGASLCSILLASLLEENRLLSDLAFLCIVFAASFARVFGPRGFAVGMFAFTSYFMAAYLKPDYQQLLPAALALFVAIAIGHLVRAVLLPDDRGRDLLHALIALQARVYDLLIHLAVLARTQVTTDEDRTELGELQERIKDIALMAEGFLPRDAHGAIEVTDQAVADVAMAIFDLHLAAESVVVLSLYNPPPFGLVHGVIEGDEPALSEWHGRAESVPDKHRLECIHAFEAMHGARKRMDEIIRSGSGDNFHALAEQASRNTTASLPDISFSNPFLRAAIQITIASGVAMMFGLWLSRDRWFWAVLTAFLVFNNTKSRGDTAIRALQRSIGTVLGIAVGLGLASLLQGNIPFSVAIAGLGIFLGFYALQASYAVMTFFVSIVLCVIYGLIGTLTLDLLRLRIEETLIGAVAGIAVAFVVFPSKTRETLHAALDAWYGKLEELLNAALSDASTLELIEISRQLDQAYSDLAQAARPLGTSWSIVTKPGHVRQTLAIYLASTYWARVYARGHGTSGVSAEEEASAIRNLHRQIASLRTHGPEPFYRGAVTKQSLDYLPNRALGYRHGLSMIGAMLNRLKP</sequence>
<evidence type="ECO:0000259" key="8">
    <source>
        <dbReference type="Pfam" id="PF13515"/>
    </source>
</evidence>
<comment type="caution">
    <text evidence="9">The sequence shown here is derived from an EMBL/GenBank/DDBJ whole genome shotgun (WGS) entry which is preliminary data.</text>
</comment>
<evidence type="ECO:0000256" key="2">
    <source>
        <dbReference type="ARBA" id="ARBA00022475"/>
    </source>
</evidence>
<gene>
    <name evidence="9" type="ORF">ACFSE1_00465</name>
</gene>
<proteinExistence type="inferred from homology"/>
<comment type="subcellular location">
    <subcellularLocation>
        <location evidence="1">Cell membrane</location>
        <topology evidence="1">Multi-pass membrane protein</topology>
    </subcellularLocation>
</comment>
<dbReference type="Proteomes" id="UP001597322">
    <property type="component" value="Unassembled WGS sequence"/>
</dbReference>
<feature type="transmembrane region" description="Helical" evidence="7">
    <location>
        <begin position="147"/>
        <end position="169"/>
    </location>
</feature>
<dbReference type="RefSeq" id="WP_377394951.1">
    <property type="nucleotide sequence ID" value="NZ_JBHUEQ010000002.1"/>
</dbReference>
<keyword evidence="10" id="KW-1185">Reference proteome</keyword>